<evidence type="ECO:0000313" key="6">
    <source>
        <dbReference type="EMBL" id="OGE99348.1"/>
    </source>
</evidence>
<feature type="transmembrane region" description="Helical" evidence="5">
    <location>
        <begin position="233"/>
        <end position="254"/>
    </location>
</feature>
<evidence type="ECO:0000256" key="1">
    <source>
        <dbReference type="ARBA" id="ARBA00004141"/>
    </source>
</evidence>
<feature type="transmembrane region" description="Helical" evidence="5">
    <location>
        <begin position="203"/>
        <end position="221"/>
    </location>
</feature>
<reference evidence="6 7" key="1">
    <citation type="journal article" date="2016" name="Nat. Commun.">
        <title>Thousands of microbial genomes shed light on interconnected biogeochemical processes in an aquifer system.</title>
        <authorList>
            <person name="Anantharaman K."/>
            <person name="Brown C.T."/>
            <person name="Hug L.A."/>
            <person name="Sharon I."/>
            <person name="Castelle C.J."/>
            <person name="Probst A.J."/>
            <person name="Thomas B.C."/>
            <person name="Singh A."/>
            <person name="Wilkins M.J."/>
            <person name="Karaoz U."/>
            <person name="Brodie E.L."/>
            <person name="Williams K.H."/>
            <person name="Hubbard S.S."/>
            <person name="Banfield J.F."/>
        </authorList>
    </citation>
    <scope>NUCLEOTIDE SEQUENCE [LARGE SCALE GENOMIC DNA]</scope>
</reference>
<evidence type="ECO:0000256" key="5">
    <source>
        <dbReference type="SAM" id="Phobius"/>
    </source>
</evidence>
<evidence type="ECO:0000256" key="4">
    <source>
        <dbReference type="ARBA" id="ARBA00023136"/>
    </source>
</evidence>
<keyword evidence="4 5" id="KW-0472">Membrane</keyword>
<feature type="transmembrane region" description="Helical" evidence="5">
    <location>
        <begin position="68"/>
        <end position="87"/>
    </location>
</feature>
<evidence type="ECO:0008006" key="8">
    <source>
        <dbReference type="Google" id="ProtNLM"/>
    </source>
</evidence>
<evidence type="ECO:0000313" key="7">
    <source>
        <dbReference type="Proteomes" id="UP000177235"/>
    </source>
</evidence>
<proteinExistence type="predicted"/>
<sequence>MSILFWILLGCLISGVLSLAGGAILLIKAEWVRKFSTHLVSFAVGALLATAFLDLLPEAFEHGEERGVGLEALLMVVMGGMIGFFLLESLILKFHPHHHEDEDEFHHHATPKLLFIGDTFHNFIDGVVIAGAFLTNVPLGIVTSLAVAAHELPQEIGDFSVMLHHGWSRAKVLIANIVSSLSNIAGAFLAFFASNYLEPRLPYLLALTSGIFIYIAAADLIPEISMYHRRDKTSHVFVLIVLGIFAVGVLRYYLEGSH</sequence>
<dbReference type="Pfam" id="PF02535">
    <property type="entry name" value="Zip"/>
    <property type="match status" value="1"/>
</dbReference>
<dbReference type="PANTHER" id="PTHR16950:SF16">
    <property type="entry name" value="ZINC TRANSPORTER ZIP13"/>
    <property type="match status" value="1"/>
</dbReference>
<dbReference type="InterPro" id="IPR003689">
    <property type="entry name" value="ZIP"/>
</dbReference>
<dbReference type="Proteomes" id="UP000177235">
    <property type="component" value="Unassembled WGS sequence"/>
</dbReference>
<evidence type="ECO:0000256" key="3">
    <source>
        <dbReference type="ARBA" id="ARBA00022989"/>
    </source>
</evidence>
<name>A0A1F5QB11_9BACT</name>
<dbReference type="SUPFAM" id="SSF103473">
    <property type="entry name" value="MFS general substrate transporter"/>
    <property type="match status" value="1"/>
</dbReference>
<comment type="caution">
    <text evidence="6">The sequence shown here is derived from an EMBL/GenBank/DDBJ whole genome shotgun (WGS) entry which is preliminary data.</text>
</comment>
<dbReference type="InterPro" id="IPR036259">
    <property type="entry name" value="MFS_trans_sf"/>
</dbReference>
<dbReference type="GO" id="GO:0046873">
    <property type="term" value="F:metal ion transmembrane transporter activity"/>
    <property type="evidence" value="ECO:0007669"/>
    <property type="project" value="InterPro"/>
</dbReference>
<protein>
    <recommendedName>
        <fullName evidence="8">ZIP zinc transporter</fullName>
    </recommendedName>
</protein>
<feature type="transmembrane region" description="Helical" evidence="5">
    <location>
        <begin position="39"/>
        <end position="56"/>
    </location>
</feature>
<feature type="transmembrane region" description="Helical" evidence="5">
    <location>
        <begin position="6"/>
        <end position="27"/>
    </location>
</feature>
<comment type="subcellular location">
    <subcellularLocation>
        <location evidence="1">Membrane</location>
        <topology evidence="1">Multi-pass membrane protein</topology>
    </subcellularLocation>
</comment>
<organism evidence="6 7">
    <name type="scientific">Candidatus Doudnabacteria bacterium RIFCSPLOWO2_02_FULL_48_13</name>
    <dbReference type="NCBI Taxonomy" id="1817845"/>
    <lineage>
        <taxon>Bacteria</taxon>
        <taxon>Candidatus Doudnaibacteriota</taxon>
    </lineage>
</organism>
<dbReference type="GO" id="GO:0016020">
    <property type="term" value="C:membrane"/>
    <property type="evidence" value="ECO:0007669"/>
    <property type="project" value="UniProtKB-SubCell"/>
</dbReference>
<keyword evidence="2 5" id="KW-0812">Transmembrane</keyword>
<feature type="transmembrane region" description="Helical" evidence="5">
    <location>
        <begin position="172"/>
        <end position="197"/>
    </location>
</feature>
<evidence type="ECO:0000256" key="2">
    <source>
        <dbReference type="ARBA" id="ARBA00022692"/>
    </source>
</evidence>
<gene>
    <name evidence="6" type="ORF">A3J05_00320</name>
</gene>
<dbReference type="EMBL" id="MFFF01000021">
    <property type="protein sequence ID" value="OGE99348.1"/>
    <property type="molecule type" value="Genomic_DNA"/>
</dbReference>
<accession>A0A1F5QB11</accession>
<dbReference type="PANTHER" id="PTHR16950">
    <property type="entry name" value="ZINC TRANSPORTER SLC39A7 HISTIDINE-RICH MEMBRANE PROTEIN KE4"/>
    <property type="match status" value="1"/>
</dbReference>
<dbReference type="AlphaFoldDB" id="A0A1F5QB11"/>
<keyword evidence="3 5" id="KW-1133">Transmembrane helix</keyword>